<dbReference type="InterPro" id="IPR015655">
    <property type="entry name" value="PP2C"/>
</dbReference>
<evidence type="ECO:0000313" key="3">
    <source>
        <dbReference type="EMBL" id="KNC55203.1"/>
    </source>
</evidence>
<dbReference type="InterPro" id="IPR001932">
    <property type="entry name" value="PPM-type_phosphatase-like_dom"/>
</dbReference>
<dbReference type="GO" id="GO:0004722">
    <property type="term" value="F:protein serine/threonine phosphatase activity"/>
    <property type="evidence" value="ECO:0007669"/>
    <property type="project" value="InterPro"/>
</dbReference>
<reference evidence="3 4" key="1">
    <citation type="submission" date="2010-05" db="EMBL/GenBank/DDBJ databases">
        <title>The Genome Sequence of Thecamonas trahens ATCC 50062.</title>
        <authorList>
            <consortium name="The Broad Institute Genome Sequencing Platform"/>
            <person name="Russ C."/>
            <person name="Cuomo C."/>
            <person name="Shea T."/>
            <person name="Young S.K."/>
            <person name="Zeng Q."/>
            <person name="Koehrsen M."/>
            <person name="Haas B."/>
            <person name="Borodovsky M."/>
            <person name="Guigo R."/>
            <person name="Alvarado L."/>
            <person name="Berlin A."/>
            <person name="Bochicchio J."/>
            <person name="Borenstein D."/>
            <person name="Chapman S."/>
            <person name="Chen Z."/>
            <person name="Freedman E."/>
            <person name="Gellesch M."/>
            <person name="Goldberg J."/>
            <person name="Griggs A."/>
            <person name="Gujja S."/>
            <person name="Heilman E."/>
            <person name="Heiman D."/>
            <person name="Hepburn T."/>
            <person name="Howarth C."/>
            <person name="Jen D."/>
            <person name="Larson L."/>
            <person name="Mehta T."/>
            <person name="Park D."/>
            <person name="Pearson M."/>
            <person name="Roberts A."/>
            <person name="Saif S."/>
            <person name="Shenoy N."/>
            <person name="Sisk P."/>
            <person name="Stolte C."/>
            <person name="Sykes S."/>
            <person name="Thomson T."/>
            <person name="Walk T."/>
            <person name="White J."/>
            <person name="Yandava C."/>
            <person name="Burger G."/>
            <person name="Gray M.W."/>
            <person name="Holland P.W.H."/>
            <person name="King N."/>
            <person name="Lang F.B.F."/>
            <person name="Roger A.J."/>
            <person name="Ruiz-Trillo I."/>
            <person name="Lander E."/>
            <person name="Nusbaum C."/>
        </authorList>
    </citation>
    <scope>NUCLEOTIDE SEQUENCE [LARGE SCALE GENOMIC DNA]</scope>
    <source>
        <strain evidence="3 4">ATCC 50062</strain>
    </source>
</reference>
<evidence type="ECO:0000256" key="1">
    <source>
        <dbReference type="SAM" id="MobiDB-lite"/>
    </source>
</evidence>
<dbReference type="AlphaFoldDB" id="A0A0L0DUP1"/>
<name>A0A0L0DUP1_THETB</name>
<dbReference type="Gene3D" id="3.60.40.10">
    <property type="entry name" value="PPM-type phosphatase domain"/>
    <property type="match status" value="1"/>
</dbReference>
<feature type="region of interest" description="Disordered" evidence="1">
    <location>
        <begin position="1"/>
        <end position="38"/>
    </location>
</feature>
<dbReference type="OrthoDB" id="10264738at2759"/>
<feature type="domain" description="PPM-type phosphatase" evidence="2">
    <location>
        <begin position="229"/>
        <end position="342"/>
    </location>
</feature>
<dbReference type="GeneID" id="25568952"/>
<dbReference type="InterPro" id="IPR036457">
    <property type="entry name" value="PPM-type-like_dom_sf"/>
</dbReference>
<dbReference type="EMBL" id="GL349497">
    <property type="protein sequence ID" value="KNC55203.1"/>
    <property type="molecule type" value="Genomic_DNA"/>
</dbReference>
<evidence type="ECO:0000259" key="2">
    <source>
        <dbReference type="Pfam" id="PF00481"/>
    </source>
</evidence>
<dbReference type="RefSeq" id="XP_013753136.1">
    <property type="nucleotide sequence ID" value="XM_013897682.1"/>
</dbReference>
<organism evidence="3 4">
    <name type="scientific">Thecamonas trahens ATCC 50062</name>
    <dbReference type="NCBI Taxonomy" id="461836"/>
    <lineage>
        <taxon>Eukaryota</taxon>
        <taxon>Apusozoa</taxon>
        <taxon>Apusomonadida</taxon>
        <taxon>Apusomonadidae</taxon>
        <taxon>Thecamonas</taxon>
    </lineage>
</organism>
<dbReference type="PANTHER" id="PTHR13832:SF643">
    <property type="entry name" value="PROTEIN PHOSPHATASE 2C-RELATED"/>
    <property type="match status" value="1"/>
</dbReference>
<dbReference type="SUPFAM" id="SSF81606">
    <property type="entry name" value="PP2C-like"/>
    <property type="match status" value="1"/>
</dbReference>
<gene>
    <name evidence="3" type="ORF">AMSG_10825</name>
</gene>
<proteinExistence type="predicted"/>
<dbReference type="Pfam" id="PF00481">
    <property type="entry name" value="PP2C"/>
    <property type="match status" value="1"/>
</dbReference>
<keyword evidence="4" id="KW-1185">Reference proteome</keyword>
<dbReference type="PANTHER" id="PTHR13832">
    <property type="entry name" value="PROTEIN PHOSPHATASE 2C"/>
    <property type="match status" value="1"/>
</dbReference>
<dbReference type="Proteomes" id="UP000054408">
    <property type="component" value="Unassembled WGS sequence"/>
</dbReference>
<protein>
    <recommendedName>
        <fullName evidence="2">PPM-type phosphatase domain-containing protein</fullName>
    </recommendedName>
</protein>
<accession>A0A0L0DUP1</accession>
<evidence type="ECO:0000313" key="4">
    <source>
        <dbReference type="Proteomes" id="UP000054408"/>
    </source>
</evidence>
<sequence>MVLCGSSKRNASDPPRASTRTPAVPRRPQPTREPAAVGSGDVAWFAAEDAEYDRPLVVLPLAAASDGGGGGGGGSSAAAASDSDEALRCLAMVGVVCGHGGPGAAAAVLELLPAAVAATTAAEPCGTPEYWAVTAATEVDNAMQADHSLAYEGASAAWAVIEAEETFVISGVNGDDDDEWDASVHVPEFTTSVVLGSSRMGDSLANFADAALMVHVHVAWVGGPALRMTRVSTPHVVSNGAERERVISSGGVIVADKVQGVLEVTRSFGDAGVAGKLVHAKPDVVSLRVEPDMLWLLMVSPQLDAVLSTPSVARELQTLIGAMSSANDVAASIGEWACSHGAPSSSLVVLNLGGLAA</sequence>